<organism evidence="2 3">
    <name type="scientific">Ficus carica</name>
    <name type="common">Common fig</name>
    <dbReference type="NCBI Taxonomy" id="3494"/>
    <lineage>
        <taxon>Eukaryota</taxon>
        <taxon>Viridiplantae</taxon>
        <taxon>Streptophyta</taxon>
        <taxon>Embryophyta</taxon>
        <taxon>Tracheophyta</taxon>
        <taxon>Spermatophyta</taxon>
        <taxon>Magnoliopsida</taxon>
        <taxon>eudicotyledons</taxon>
        <taxon>Gunneridae</taxon>
        <taxon>Pentapetalae</taxon>
        <taxon>rosids</taxon>
        <taxon>fabids</taxon>
        <taxon>Rosales</taxon>
        <taxon>Moraceae</taxon>
        <taxon>Ficeae</taxon>
        <taxon>Ficus</taxon>
    </lineage>
</organism>
<accession>A0AA88EDU8</accession>
<gene>
    <name evidence="2" type="ORF">TIFTF001_055266</name>
</gene>
<keyword evidence="3" id="KW-1185">Reference proteome</keyword>
<comment type="caution">
    <text evidence="2">The sequence shown here is derived from an EMBL/GenBank/DDBJ whole genome shotgun (WGS) entry which is preliminary data.</text>
</comment>
<name>A0AA88EDU8_FICCA</name>
<sequence length="173" mass="18898">MWKLGVGTTEEQTKNFNQLTKTEISKKQTKPNQTYHANNHSYNYTNAISSSFSSSVHFPFPESKHKNNASAIPPPSSHTFSFFFFHFFSLLTISQTPIPHPKALQFPPQNPLRGRGFEAIAGEEAGDEDDDGRTVHGAGPDRPEAGVAEAEGAAGREVRGGQGFSLPVESPHC</sequence>
<dbReference type="Proteomes" id="UP001187192">
    <property type="component" value="Unassembled WGS sequence"/>
</dbReference>
<proteinExistence type="predicted"/>
<evidence type="ECO:0000256" key="1">
    <source>
        <dbReference type="SAM" id="MobiDB-lite"/>
    </source>
</evidence>
<dbReference type="EMBL" id="BTGU01016846">
    <property type="protein sequence ID" value="GMN72653.1"/>
    <property type="molecule type" value="Genomic_DNA"/>
</dbReference>
<feature type="region of interest" description="Disordered" evidence="1">
    <location>
        <begin position="123"/>
        <end position="173"/>
    </location>
</feature>
<protein>
    <submittedName>
        <fullName evidence="2">Uncharacterized protein</fullName>
    </submittedName>
</protein>
<feature type="non-terminal residue" evidence="2">
    <location>
        <position position="173"/>
    </location>
</feature>
<dbReference type="AlphaFoldDB" id="A0AA88EDU8"/>
<reference evidence="2" key="1">
    <citation type="submission" date="2023-07" db="EMBL/GenBank/DDBJ databases">
        <title>draft genome sequence of fig (Ficus carica).</title>
        <authorList>
            <person name="Takahashi T."/>
            <person name="Nishimura K."/>
        </authorList>
    </citation>
    <scope>NUCLEOTIDE SEQUENCE</scope>
</reference>
<evidence type="ECO:0000313" key="2">
    <source>
        <dbReference type="EMBL" id="GMN72653.1"/>
    </source>
</evidence>
<evidence type="ECO:0000313" key="3">
    <source>
        <dbReference type="Proteomes" id="UP001187192"/>
    </source>
</evidence>